<feature type="chain" id="PRO_5046130512" description="Lipoprotein" evidence="1">
    <location>
        <begin position="26"/>
        <end position="360"/>
    </location>
</feature>
<dbReference type="PROSITE" id="PS51257">
    <property type="entry name" value="PROKAR_LIPOPROTEIN"/>
    <property type="match status" value="1"/>
</dbReference>
<evidence type="ECO:0000256" key="1">
    <source>
        <dbReference type="SAM" id="SignalP"/>
    </source>
</evidence>
<organism evidence="2 3">
    <name type="scientific">Streptomyces cyanogenus</name>
    <dbReference type="NCBI Taxonomy" id="80860"/>
    <lineage>
        <taxon>Bacteria</taxon>
        <taxon>Bacillati</taxon>
        <taxon>Actinomycetota</taxon>
        <taxon>Actinomycetes</taxon>
        <taxon>Kitasatosporales</taxon>
        <taxon>Streptomycetaceae</taxon>
        <taxon>Streptomyces</taxon>
    </lineage>
</organism>
<evidence type="ECO:0000313" key="3">
    <source>
        <dbReference type="Proteomes" id="UP000663908"/>
    </source>
</evidence>
<evidence type="ECO:0000313" key="2">
    <source>
        <dbReference type="EMBL" id="QTD95901.1"/>
    </source>
</evidence>
<protein>
    <recommendedName>
        <fullName evidence="4">Lipoprotein</fullName>
    </recommendedName>
</protein>
<name>A0ABX7TI68_STRCY</name>
<accession>A0ABX7TI68</accession>
<proteinExistence type="predicted"/>
<reference evidence="2 3" key="1">
    <citation type="submission" date="2021-03" db="EMBL/GenBank/DDBJ databases">
        <title>Complete genome sequence of Streptomyces cyanogenus S136, producer of anticancer angucycline landomycin A.</title>
        <authorList>
            <person name="Hrab P."/>
            <person name="Ruckert C."/>
            <person name="Busche T."/>
            <person name="Ostash I."/>
            <person name="Kalinowski J."/>
            <person name="Fedorenko V."/>
            <person name="Yushchuk O."/>
            <person name="Ostash B."/>
        </authorList>
    </citation>
    <scope>NUCLEOTIDE SEQUENCE [LARGE SCALE GENOMIC DNA]</scope>
    <source>
        <strain evidence="2 3">S136</strain>
    </source>
</reference>
<evidence type="ECO:0008006" key="4">
    <source>
        <dbReference type="Google" id="ProtNLM"/>
    </source>
</evidence>
<sequence>MSTQKRLFVLASVLSGLLLATGCTAPPGSKATPAGNNSIVLADGDSSGYITYDTKHEVLAGYTSDGREKWRESRYFPTDVHCVGSCPNAVISATPDMNERETRTHTVWKTGATSTVRTSPSRSLVVHWAEDRDTWVATDESSITWSQSGRLHSRKFAAGVGDAMGRVSDDGSTLVVSVQPASAKTWSAYRFRLTGAQLSPVLVSDALPGSIGCLSRQRESMWTLGDKAVEFDLATGRKLREVPQFLSDCASSRSTTVLGAFSAGTSEAQQTISLAPADRSAPVRRTAANSDGEIGVFRDCGVFLSDGRVTTLSAAGDRQPTQISAHSVLTTPDGLIYTAGPSGEPERHGITADERHCRVT</sequence>
<feature type="signal peptide" evidence="1">
    <location>
        <begin position="1"/>
        <end position="25"/>
    </location>
</feature>
<gene>
    <name evidence="2" type="ORF">S1361_01020</name>
</gene>
<dbReference type="EMBL" id="CP071839">
    <property type="protein sequence ID" value="QTD95901.1"/>
    <property type="molecule type" value="Genomic_DNA"/>
</dbReference>
<dbReference type="Proteomes" id="UP000663908">
    <property type="component" value="Chromosome"/>
</dbReference>
<keyword evidence="1" id="KW-0732">Signal</keyword>
<keyword evidence="3" id="KW-1185">Reference proteome</keyword>